<dbReference type="Pfam" id="PF01850">
    <property type="entry name" value="PIN"/>
    <property type="match status" value="1"/>
</dbReference>
<dbReference type="InterPro" id="IPR029060">
    <property type="entry name" value="PIN-like_dom_sf"/>
</dbReference>
<dbReference type="Gene3D" id="3.40.50.1010">
    <property type="entry name" value="5'-nuclease"/>
    <property type="match status" value="1"/>
</dbReference>
<feature type="domain" description="PIN" evidence="1">
    <location>
        <begin position="3"/>
        <end position="128"/>
    </location>
</feature>
<dbReference type="SUPFAM" id="SSF88723">
    <property type="entry name" value="PIN domain-like"/>
    <property type="match status" value="1"/>
</dbReference>
<evidence type="ECO:0000259" key="1">
    <source>
        <dbReference type="Pfam" id="PF01850"/>
    </source>
</evidence>
<gene>
    <name evidence="2" type="ORF">GEAMG1_1019</name>
</gene>
<accession>A0ABN8HI49</accession>
<dbReference type="InterPro" id="IPR002716">
    <property type="entry name" value="PIN_dom"/>
</dbReference>
<proteinExistence type="predicted"/>
<reference evidence="2 3" key="1">
    <citation type="submission" date="2022-03" db="EMBL/GenBank/DDBJ databases">
        <authorList>
            <person name="Koch H."/>
        </authorList>
    </citation>
    <scope>NUCLEOTIDE SEQUENCE [LARGE SCALE GENOMIC DNA]</scope>
    <source>
        <strain evidence="2 3">G1</strain>
    </source>
</reference>
<sequence>MTIVLDACIIMYWVEGVEPYYSRVASYIKQLEGEQPRVSYAVSRISLLECLVKPVRDNEMELLQRYGEFFASRNLRIIELSPGVIDRAIQVRAFCNLKTADAMQAASALSLKGPVCFVTNDKRFGVVPGLSIRMLPE</sequence>
<organism evidence="2 3">
    <name type="scientific">Trichlorobacter ammonificans</name>
    <dbReference type="NCBI Taxonomy" id="2916410"/>
    <lineage>
        <taxon>Bacteria</taxon>
        <taxon>Pseudomonadati</taxon>
        <taxon>Thermodesulfobacteriota</taxon>
        <taxon>Desulfuromonadia</taxon>
        <taxon>Geobacterales</taxon>
        <taxon>Geobacteraceae</taxon>
        <taxon>Trichlorobacter</taxon>
    </lineage>
</organism>
<dbReference type="EMBL" id="OW150024">
    <property type="protein sequence ID" value="CAH2030833.1"/>
    <property type="molecule type" value="Genomic_DNA"/>
</dbReference>
<protein>
    <submittedName>
        <fullName evidence="2">PilT protein domain protein</fullName>
    </submittedName>
</protein>
<name>A0ABN8HI49_9BACT</name>
<evidence type="ECO:0000313" key="3">
    <source>
        <dbReference type="Proteomes" id="UP001295463"/>
    </source>
</evidence>
<keyword evidence="3" id="KW-1185">Reference proteome</keyword>
<evidence type="ECO:0000313" key="2">
    <source>
        <dbReference type="EMBL" id="CAH2030833.1"/>
    </source>
</evidence>
<dbReference type="Proteomes" id="UP001295463">
    <property type="component" value="Chromosome"/>
</dbReference>
<dbReference type="RefSeq" id="WP_305731705.1">
    <property type="nucleotide sequence ID" value="NZ_OW150024.1"/>
</dbReference>